<keyword evidence="7" id="KW-0175">Coiled coil</keyword>
<evidence type="ECO:0000259" key="13">
    <source>
        <dbReference type="Pfam" id="PF25967"/>
    </source>
</evidence>
<protein>
    <submittedName>
        <fullName evidence="14">Multidrug efflux system membrane fusion protein</fullName>
    </submittedName>
</protein>
<evidence type="ECO:0000256" key="7">
    <source>
        <dbReference type="SAM" id="Coils"/>
    </source>
</evidence>
<dbReference type="PROSITE" id="PS51257">
    <property type="entry name" value="PROKAR_LIPOPROTEIN"/>
    <property type="match status" value="1"/>
</dbReference>
<evidence type="ECO:0000259" key="10">
    <source>
        <dbReference type="Pfam" id="PF25876"/>
    </source>
</evidence>
<keyword evidence="5" id="KW-0997">Cell inner membrane</keyword>
<feature type="chain" id="PRO_5032887090" evidence="9">
    <location>
        <begin position="21"/>
        <end position="392"/>
    </location>
</feature>
<comment type="subcellular location">
    <subcellularLocation>
        <location evidence="1">Cell membrane</location>
    </subcellularLocation>
</comment>
<sequence length="392" mass="40438">MKRHPILVAGLMALMLAACGSDDAAGAKGGRGGDRPPSLVSAVSATSQEFAPRLVALGTVAPLQTVDIRTRAEGEITAILFNEGDNVRAGQLLFRLDDRQAQAQLESARAQLATARANSAQAASELKRAEALVDKGFITGSVLDQRRALSQGAQASISSAQAAVRNAEAALTFLNIRAPVSGRTGELNFRLGANVRPADLLPLVTINQLSPISVRFLVPPQDIAQVRAAMMAGPVPVDARVQGAGGLQPPLARGVLAFLDNNVDPGNGSVIAKAEFRNPDAALWPGAIVNVAMPMGTPSAQIALPESAVQTGQDKPFVWLIAADGSVSMRNVAVKGRADGTAYLASGLQQGERVVTDALARLKAGDKVRTRGGPDGAAQPRTAAADRPAVAG</sequence>
<evidence type="ECO:0000256" key="8">
    <source>
        <dbReference type="SAM" id="MobiDB-lite"/>
    </source>
</evidence>
<keyword evidence="9" id="KW-0732">Signal</keyword>
<name>A0A841LIG8_9SPHN</name>
<dbReference type="InterPro" id="IPR058624">
    <property type="entry name" value="MdtA-like_HH"/>
</dbReference>
<keyword evidence="15" id="KW-1185">Reference proteome</keyword>
<dbReference type="InterPro" id="IPR058627">
    <property type="entry name" value="MdtA-like_C"/>
</dbReference>
<evidence type="ECO:0000256" key="6">
    <source>
        <dbReference type="ARBA" id="ARBA00023136"/>
    </source>
</evidence>
<dbReference type="Pfam" id="PF25876">
    <property type="entry name" value="HH_MFP_RND"/>
    <property type="match status" value="1"/>
</dbReference>
<feature type="region of interest" description="Disordered" evidence="8">
    <location>
        <begin position="365"/>
        <end position="392"/>
    </location>
</feature>
<evidence type="ECO:0000259" key="12">
    <source>
        <dbReference type="Pfam" id="PF25944"/>
    </source>
</evidence>
<dbReference type="NCBIfam" id="TIGR01730">
    <property type="entry name" value="RND_mfp"/>
    <property type="match status" value="1"/>
</dbReference>
<dbReference type="Proteomes" id="UP000538147">
    <property type="component" value="Unassembled WGS sequence"/>
</dbReference>
<dbReference type="Gene3D" id="2.40.30.170">
    <property type="match status" value="1"/>
</dbReference>
<feature type="domain" description="Multidrug resistance protein MdtA-like beta-barrel" evidence="12">
    <location>
        <begin position="211"/>
        <end position="296"/>
    </location>
</feature>
<feature type="domain" description="Multidrug resistance protein MdtA-like alpha-helical hairpin" evidence="10">
    <location>
        <begin position="104"/>
        <end position="172"/>
    </location>
</feature>
<comment type="similarity">
    <text evidence="2">Belongs to the membrane fusion protein (MFP) (TC 8.A.1) family.</text>
</comment>
<evidence type="ECO:0000256" key="3">
    <source>
        <dbReference type="ARBA" id="ARBA00022448"/>
    </source>
</evidence>
<dbReference type="RefSeq" id="WP_184202355.1">
    <property type="nucleotide sequence ID" value="NZ_BMOX01000031.1"/>
</dbReference>
<proteinExistence type="inferred from homology"/>
<dbReference type="PANTHER" id="PTHR30469">
    <property type="entry name" value="MULTIDRUG RESISTANCE PROTEIN MDTA"/>
    <property type="match status" value="1"/>
</dbReference>
<dbReference type="Pfam" id="PF25917">
    <property type="entry name" value="BSH_RND"/>
    <property type="match status" value="1"/>
</dbReference>
<keyword evidence="6" id="KW-0472">Membrane</keyword>
<keyword evidence="3" id="KW-0813">Transport</keyword>
<dbReference type="PANTHER" id="PTHR30469:SF36">
    <property type="entry name" value="BLL3903 PROTEIN"/>
    <property type="match status" value="1"/>
</dbReference>
<evidence type="ECO:0000256" key="5">
    <source>
        <dbReference type="ARBA" id="ARBA00022519"/>
    </source>
</evidence>
<evidence type="ECO:0000256" key="2">
    <source>
        <dbReference type="ARBA" id="ARBA00009477"/>
    </source>
</evidence>
<gene>
    <name evidence="14" type="ORF">FHS79_003210</name>
</gene>
<dbReference type="Gene3D" id="2.40.50.100">
    <property type="match status" value="1"/>
</dbReference>
<evidence type="ECO:0000256" key="4">
    <source>
        <dbReference type="ARBA" id="ARBA00022475"/>
    </source>
</evidence>
<dbReference type="GO" id="GO:1990281">
    <property type="term" value="C:efflux pump complex"/>
    <property type="evidence" value="ECO:0007669"/>
    <property type="project" value="TreeGrafter"/>
</dbReference>
<evidence type="ECO:0000313" key="15">
    <source>
        <dbReference type="Proteomes" id="UP000538147"/>
    </source>
</evidence>
<evidence type="ECO:0000256" key="1">
    <source>
        <dbReference type="ARBA" id="ARBA00004236"/>
    </source>
</evidence>
<dbReference type="AlphaFoldDB" id="A0A841LIG8"/>
<feature type="domain" description="Multidrug resistance protein MdtA-like C-terminal permuted SH3" evidence="13">
    <location>
        <begin position="303"/>
        <end position="360"/>
    </location>
</feature>
<keyword evidence="4" id="KW-1003">Cell membrane</keyword>
<dbReference type="Pfam" id="PF25944">
    <property type="entry name" value="Beta-barrel_RND"/>
    <property type="match status" value="1"/>
</dbReference>
<feature type="signal peptide" evidence="9">
    <location>
        <begin position="1"/>
        <end position="20"/>
    </location>
</feature>
<dbReference type="InterPro" id="IPR006143">
    <property type="entry name" value="RND_pump_MFP"/>
</dbReference>
<accession>A0A841LIG8</accession>
<reference evidence="14 15" key="1">
    <citation type="submission" date="2020-08" db="EMBL/GenBank/DDBJ databases">
        <title>Genomic Encyclopedia of Type Strains, Phase IV (KMG-IV): sequencing the most valuable type-strain genomes for metagenomic binning, comparative biology and taxonomic classification.</title>
        <authorList>
            <person name="Goeker M."/>
        </authorList>
    </citation>
    <scope>NUCLEOTIDE SEQUENCE [LARGE SCALE GENOMIC DNA]</scope>
    <source>
        <strain evidence="14 15">DSM 102189</strain>
    </source>
</reference>
<dbReference type="Pfam" id="PF25967">
    <property type="entry name" value="RND-MFP_C"/>
    <property type="match status" value="1"/>
</dbReference>
<comment type="caution">
    <text evidence="14">The sequence shown here is derived from an EMBL/GenBank/DDBJ whole genome shotgun (WGS) entry which is preliminary data.</text>
</comment>
<organism evidence="14 15">
    <name type="scientific">Polymorphobacter multimanifer</name>
    <dbReference type="NCBI Taxonomy" id="1070431"/>
    <lineage>
        <taxon>Bacteria</taxon>
        <taxon>Pseudomonadati</taxon>
        <taxon>Pseudomonadota</taxon>
        <taxon>Alphaproteobacteria</taxon>
        <taxon>Sphingomonadales</taxon>
        <taxon>Sphingosinicellaceae</taxon>
        <taxon>Polymorphobacter</taxon>
    </lineage>
</organism>
<feature type="domain" description="Multidrug resistance protein MdtA-like barrel-sandwich hybrid" evidence="11">
    <location>
        <begin position="65"/>
        <end position="206"/>
    </location>
</feature>
<dbReference type="GO" id="GO:0015562">
    <property type="term" value="F:efflux transmembrane transporter activity"/>
    <property type="evidence" value="ECO:0007669"/>
    <property type="project" value="TreeGrafter"/>
</dbReference>
<evidence type="ECO:0000256" key="9">
    <source>
        <dbReference type="SAM" id="SignalP"/>
    </source>
</evidence>
<feature type="coiled-coil region" evidence="7">
    <location>
        <begin position="98"/>
        <end position="132"/>
    </location>
</feature>
<evidence type="ECO:0000259" key="11">
    <source>
        <dbReference type="Pfam" id="PF25917"/>
    </source>
</evidence>
<evidence type="ECO:0000313" key="14">
    <source>
        <dbReference type="EMBL" id="MBB6229012.1"/>
    </source>
</evidence>
<dbReference type="Gene3D" id="1.10.287.470">
    <property type="entry name" value="Helix hairpin bin"/>
    <property type="match status" value="1"/>
</dbReference>
<dbReference type="EMBL" id="JACIIV010000029">
    <property type="protein sequence ID" value="MBB6229012.1"/>
    <property type="molecule type" value="Genomic_DNA"/>
</dbReference>
<dbReference type="InterPro" id="IPR058625">
    <property type="entry name" value="MdtA-like_BSH"/>
</dbReference>
<dbReference type="Gene3D" id="2.40.420.20">
    <property type="match status" value="1"/>
</dbReference>
<dbReference type="InterPro" id="IPR058626">
    <property type="entry name" value="MdtA-like_b-barrel"/>
</dbReference>
<dbReference type="SUPFAM" id="SSF111369">
    <property type="entry name" value="HlyD-like secretion proteins"/>
    <property type="match status" value="1"/>
</dbReference>